<dbReference type="NCBIfam" id="TIGR03991">
    <property type="entry name" value="alt_bact_glmU"/>
    <property type="match status" value="1"/>
</dbReference>
<keyword evidence="1 3" id="KW-0808">Transferase</keyword>
<dbReference type="Gene3D" id="2.160.10.10">
    <property type="entry name" value="Hexapeptide repeat proteins"/>
    <property type="match status" value="1"/>
</dbReference>
<gene>
    <name evidence="3" type="ORF">SAMN05216474_1023</name>
</gene>
<dbReference type="InterPro" id="IPR023917">
    <property type="entry name" value="Bifunctiontional_GlmU_bac-type"/>
</dbReference>
<dbReference type="Proteomes" id="UP000236454">
    <property type="component" value="Unassembled WGS sequence"/>
</dbReference>
<dbReference type="PANTHER" id="PTHR43584">
    <property type="entry name" value="NUCLEOTIDYL TRANSFERASE"/>
    <property type="match status" value="1"/>
</dbReference>
<dbReference type="OrthoDB" id="9784832at2"/>
<dbReference type="GO" id="GO:0016779">
    <property type="term" value="F:nucleotidyltransferase activity"/>
    <property type="evidence" value="ECO:0007669"/>
    <property type="project" value="UniProtKB-ARBA"/>
</dbReference>
<dbReference type="Pfam" id="PF13562">
    <property type="entry name" value="NTP_transf_4"/>
    <property type="match status" value="1"/>
</dbReference>
<dbReference type="InterPro" id="IPR011004">
    <property type="entry name" value="Trimer_LpxA-like_sf"/>
</dbReference>
<reference evidence="3 4" key="1">
    <citation type="submission" date="2016-10" db="EMBL/GenBank/DDBJ databases">
        <authorList>
            <person name="de Groot N.N."/>
        </authorList>
    </citation>
    <scope>NUCLEOTIDE SEQUENCE [LARGE SCALE GENOMIC DNA]</scope>
    <source>
        <strain evidence="3 4">CGMCC 1.7005</strain>
    </source>
</reference>
<dbReference type="AlphaFoldDB" id="A0A1I6YMK7"/>
<evidence type="ECO:0000313" key="4">
    <source>
        <dbReference type="Proteomes" id="UP000236454"/>
    </source>
</evidence>
<proteinExistence type="predicted"/>
<evidence type="ECO:0000256" key="2">
    <source>
        <dbReference type="ARBA" id="ARBA00023315"/>
    </source>
</evidence>
<dbReference type="InterPro" id="IPR050065">
    <property type="entry name" value="GlmU-like"/>
</dbReference>
<dbReference type="PANTHER" id="PTHR43584:SF9">
    <property type="entry name" value="TRANSFERASE HEXAPEPTIDE REPEAT CONTAINING PROTEIN"/>
    <property type="match status" value="1"/>
</dbReference>
<keyword evidence="4" id="KW-1185">Reference proteome</keyword>
<protein>
    <submittedName>
        <fullName evidence="3">UDP-N-acetylglucosamine diphosphorylase/glucosamine-1-phosphate N-acetyltransferase</fullName>
    </submittedName>
</protein>
<dbReference type="EMBL" id="FPAS01000001">
    <property type="protein sequence ID" value="SFT51675.1"/>
    <property type="molecule type" value="Genomic_DNA"/>
</dbReference>
<accession>A0A1I6YMK7</accession>
<dbReference type="STRING" id="477690.SAMN05216474_1023"/>
<name>A0A1I6YMK7_9FLAO</name>
<evidence type="ECO:0000313" key="3">
    <source>
        <dbReference type="EMBL" id="SFT51675.1"/>
    </source>
</evidence>
<dbReference type="SUPFAM" id="SSF51161">
    <property type="entry name" value="Trimeric LpxA-like enzymes"/>
    <property type="match status" value="1"/>
</dbReference>
<sequence length="384" mass="41983">MNIILHDNGKHLKFAPLTLTRPVGNLRMGMFTNNQRWEMYLPDAQVSYVTEEYLSKKYPAVLTEDNFFVNAAVIPSSDLIAKMQNLATGEAIFQGEEWIAFRGESLSLDTANHVQIEDLVILEERWDIYQKNAEVLAADFAAYTQGKTSQPLSESNTVIGDASQIFLEEGAVVEACILNTKSGPIYVGKDAEIMEGSVVRGALAMAEHSALKLATKVYGATSLGEHCKVGGEVNNVVFQAYSNKGHDGFLGNSLVGEWCNLGADTNSSNLKNNYGLVKAYSYESESIDATNVQFMGVCMGDHSKCGINTMFNTATVVGVSANVYGGDFPPKYIPSFAWGGSDGFVNFKIDKAFEVAENMMGRRGISLTQEDKDILKYVADNFSH</sequence>
<dbReference type="RefSeq" id="WP_090247105.1">
    <property type="nucleotide sequence ID" value="NZ_FPAS01000001.1"/>
</dbReference>
<dbReference type="GO" id="GO:0016746">
    <property type="term" value="F:acyltransferase activity"/>
    <property type="evidence" value="ECO:0007669"/>
    <property type="project" value="UniProtKB-KW"/>
</dbReference>
<keyword evidence="2" id="KW-0012">Acyltransferase</keyword>
<evidence type="ECO:0000256" key="1">
    <source>
        <dbReference type="ARBA" id="ARBA00022679"/>
    </source>
</evidence>
<organism evidence="3 4">
    <name type="scientific">Lishizhenia tianjinensis</name>
    <dbReference type="NCBI Taxonomy" id="477690"/>
    <lineage>
        <taxon>Bacteria</taxon>
        <taxon>Pseudomonadati</taxon>
        <taxon>Bacteroidota</taxon>
        <taxon>Flavobacteriia</taxon>
        <taxon>Flavobacteriales</taxon>
        <taxon>Crocinitomicaceae</taxon>
        <taxon>Lishizhenia</taxon>
    </lineage>
</organism>